<evidence type="ECO:0000313" key="1">
    <source>
        <dbReference type="EMBL" id="GAA4120734.1"/>
    </source>
</evidence>
<evidence type="ECO:0000313" key="2">
    <source>
        <dbReference type="Proteomes" id="UP001501333"/>
    </source>
</evidence>
<reference evidence="2" key="1">
    <citation type="journal article" date="2019" name="Int. J. Syst. Evol. Microbiol.">
        <title>The Global Catalogue of Microorganisms (GCM) 10K type strain sequencing project: providing services to taxonomists for standard genome sequencing and annotation.</title>
        <authorList>
            <consortium name="The Broad Institute Genomics Platform"/>
            <consortium name="The Broad Institute Genome Sequencing Center for Infectious Disease"/>
            <person name="Wu L."/>
            <person name="Ma J."/>
        </authorList>
    </citation>
    <scope>NUCLEOTIDE SEQUENCE [LARGE SCALE GENOMIC DNA]</scope>
    <source>
        <strain evidence="2">JCM 17386</strain>
    </source>
</reference>
<dbReference type="RefSeq" id="WP_229354886.1">
    <property type="nucleotide sequence ID" value="NZ_BAABAO010000001.1"/>
</dbReference>
<proteinExistence type="predicted"/>
<gene>
    <name evidence="1" type="ORF">GCM10022250_01690</name>
</gene>
<organism evidence="1 2">
    <name type="scientific">Flavobacterium chungbukense</name>
    <dbReference type="NCBI Taxonomy" id="877464"/>
    <lineage>
        <taxon>Bacteria</taxon>
        <taxon>Pseudomonadati</taxon>
        <taxon>Bacteroidota</taxon>
        <taxon>Flavobacteriia</taxon>
        <taxon>Flavobacteriales</taxon>
        <taxon>Flavobacteriaceae</taxon>
        <taxon>Flavobacterium</taxon>
    </lineage>
</organism>
<accession>A0ABP7XKI5</accession>
<dbReference type="EMBL" id="BAABAO010000001">
    <property type="protein sequence ID" value="GAA4120734.1"/>
    <property type="molecule type" value="Genomic_DNA"/>
</dbReference>
<dbReference type="Proteomes" id="UP001501333">
    <property type="component" value="Unassembled WGS sequence"/>
</dbReference>
<dbReference type="SUPFAM" id="SSF53756">
    <property type="entry name" value="UDP-Glycosyltransferase/glycogen phosphorylase"/>
    <property type="match status" value="1"/>
</dbReference>
<evidence type="ECO:0008006" key="3">
    <source>
        <dbReference type="Google" id="ProtNLM"/>
    </source>
</evidence>
<sequence length="327" mass="38476">MMKNTVYIYGLCDVHYDGYYIQGIKKVYGNYRFNISRFPKLRQGNFAFIIENEFYSRRIVIDSTDKTDIDKGLLQWCDIYGKINYNESNLPSTGIEKIITIGPSFGVKIWNLWQTSFHMIFNFFRFRKAIINKREFFANYWRQYKRFSLKDYKPLKSSNDQVFQMNSIWKEEKKTNSYRALFIEICREFKEITFEGGFAARANGDNLGYDSFVYSEKIPLKTYLKKIKNSMVVFNTPAVLSCHGWKLAEFLALGKAIISTNHFNVLPAALKDNEHLMYAEDSKSIKDAIQKLMTDPEFKIKLELKARDYFDEHLAPQSVIEKLGKKI</sequence>
<name>A0ABP7XKI5_9FLAO</name>
<protein>
    <recommendedName>
        <fullName evidence="3">Glycosyl transferase family 1 domain-containing protein</fullName>
    </recommendedName>
</protein>
<dbReference type="Gene3D" id="3.40.50.2000">
    <property type="entry name" value="Glycogen Phosphorylase B"/>
    <property type="match status" value="1"/>
</dbReference>
<comment type="caution">
    <text evidence="1">The sequence shown here is derived from an EMBL/GenBank/DDBJ whole genome shotgun (WGS) entry which is preliminary data.</text>
</comment>
<keyword evidence="2" id="KW-1185">Reference proteome</keyword>